<name>A0A8T8E2X8_9EURY</name>
<evidence type="ECO:0000313" key="2">
    <source>
        <dbReference type="EMBL" id="QRV15876.1"/>
    </source>
</evidence>
<accession>A0A8T8E2X8</accession>
<reference evidence="2 3" key="1">
    <citation type="submission" date="2021-01" db="EMBL/GenBank/DDBJ databases">
        <title>Genome Sequence and Methylation Pattern of Haloterrigena salifodinae BOL5-1, An Extremely Halophilic Archaeon from a Bolivian Salt Mine.</title>
        <authorList>
            <person name="DasSarma P."/>
            <person name="Anton B.P."/>
            <person name="DasSarma S.L."/>
            <person name="von Ehrenheim H.A.L."/>
            <person name="Martinez F.L."/>
            <person name="Guzman D."/>
            <person name="Roberts R.J."/>
            <person name="DasSarma S."/>
        </authorList>
    </citation>
    <scope>NUCLEOTIDE SEQUENCE [LARGE SCALE GENOMIC DNA]</scope>
    <source>
        <strain evidence="2 3">BOL5-1</strain>
    </source>
</reference>
<evidence type="ECO:0000256" key="1">
    <source>
        <dbReference type="SAM" id="MobiDB-lite"/>
    </source>
</evidence>
<sequence>MHPAGPVTGLRPPRSDSDQTPEWYSPERAAETVLATDRTRPFGSPISDRSPSPASGTGTTRNA</sequence>
<gene>
    <name evidence="2" type="ORF">JMJ58_02935</name>
</gene>
<dbReference type="EMBL" id="CP069188">
    <property type="protein sequence ID" value="QRV15876.1"/>
    <property type="molecule type" value="Genomic_DNA"/>
</dbReference>
<proteinExistence type="predicted"/>
<dbReference type="RefSeq" id="WP_164722038.1">
    <property type="nucleotide sequence ID" value="NZ_CP069188.1"/>
</dbReference>
<protein>
    <submittedName>
        <fullName evidence="2">Uncharacterized protein</fullName>
    </submittedName>
</protein>
<evidence type="ECO:0000313" key="3">
    <source>
        <dbReference type="Proteomes" id="UP000637819"/>
    </source>
</evidence>
<feature type="region of interest" description="Disordered" evidence="1">
    <location>
        <begin position="1"/>
        <end position="63"/>
    </location>
</feature>
<dbReference type="AlphaFoldDB" id="A0A8T8E2X8"/>
<dbReference type="Proteomes" id="UP000637819">
    <property type="component" value="Chromosome"/>
</dbReference>
<keyword evidence="3" id="KW-1185">Reference proteome</keyword>
<dbReference type="GeneID" id="62874045"/>
<feature type="compositionally biased region" description="Polar residues" evidence="1">
    <location>
        <begin position="47"/>
        <end position="63"/>
    </location>
</feature>
<organism evidence="2 3">
    <name type="scientific">Haloterrigena salifodinae</name>
    <dbReference type="NCBI Taxonomy" id="2675099"/>
    <lineage>
        <taxon>Archaea</taxon>
        <taxon>Methanobacteriati</taxon>
        <taxon>Methanobacteriota</taxon>
        <taxon>Stenosarchaea group</taxon>
        <taxon>Halobacteria</taxon>
        <taxon>Halobacteriales</taxon>
        <taxon>Natrialbaceae</taxon>
        <taxon>Haloterrigena</taxon>
    </lineage>
</organism>
<dbReference type="OrthoDB" id="376207at2157"/>
<dbReference type="KEGG" id="hsal:JMJ58_02935"/>